<gene>
    <name evidence="1" type="ORF">MAE01_18220</name>
</gene>
<proteinExistence type="predicted"/>
<dbReference type="Proteomes" id="UP000321225">
    <property type="component" value="Unassembled WGS sequence"/>
</dbReference>
<evidence type="ECO:0008006" key="3">
    <source>
        <dbReference type="Google" id="ProtNLM"/>
    </source>
</evidence>
<reference evidence="1 2" key="1">
    <citation type="submission" date="2019-07" db="EMBL/GenBank/DDBJ databases">
        <title>Whole genome shotgun sequence of Microbacterium aerolatum NBRC 103071.</title>
        <authorList>
            <person name="Hosoyama A."/>
            <person name="Uohara A."/>
            <person name="Ohji S."/>
            <person name="Ichikawa N."/>
        </authorList>
    </citation>
    <scope>NUCLEOTIDE SEQUENCE [LARGE SCALE GENOMIC DNA]</scope>
    <source>
        <strain evidence="1 2">NBRC 103071</strain>
    </source>
</reference>
<evidence type="ECO:0000313" key="2">
    <source>
        <dbReference type="Proteomes" id="UP000321225"/>
    </source>
</evidence>
<keyword evidence="2" id="KW-1185">Reference proteome</keyword>
<organism evidence="1 2">
    <name type="scientific">Microbacterium aerolatum</name>
    <dbReference type="NCBI Taxonomy" id="153731"/>
    <lineage>
        <taxon>Bacteria</taxon>
        <taxon>Bacillati</taxon>
        <taxon>Actinomycetota</taxon>
        <taxon>Actinomycetes</taxon>
        <taxon>Micrococcales</taxon>
        <taxon>Microbacteriaceae</taxon>
        <taxon>Microbacterium</taxon>
    </lineage>
</organism>
<protein>
    <recommendedName>
        <fullName evidence="3">Lipoprotein</fullName>
    </recommendedName>
</protein>
<sequence>MEAMSRLRYASATALVLASTTLLSGCSTDLVGFSDLQREREYRDELPELTDYAYDEVDVSTSRYIGEHEGTSLWLAQGLENSTVCLVADAGEDEWVVGCGGGTVGVNGLAGKYQVVTDGVQAPEGAVKISENVYAW</sequence>
<name>A0A511AF46_9MICO</name>
<comment type="caution">
    <text evidence="1">The sequence shown here is derived from an EMBL/GenBank/DDBJ whole genome shotgun (WGS) entry which is preliminary data.</text>
</comment>
<dbReference type="AlphaFoldDB" id="A0A511AF46"/>
<accession>A0A511AF46</accession>
<dbReference type="PROSITE" id="PS51257">
    <property type="entry name" value="PROKAR_LIPOPROTEIN"/>
    <property type="match status" value="1"/>
</dbReference>
<evidence type="ECO:0000313" key="1">
    <source>
        <dbReference type="EMBL" id="GEK86646.1"/>
    </source>
</evidence>
<dbReference type="EMBL" id="BJUW01000007">
    <property type="protein sequence ID" value="GEK86646.1"/>
    <property type="molecule type" value="Genomic_DNA"/>
</dbReference>